<dbReference type="PANTHER" id="PTHR45138">
    <property type="entry name" value="REGULATORY COMPONENTS OF SENSORY TRANSDUCTION SYSTEM"/>
    <property type="match status" value="1"/>
</dbReference>
<dbReference type="InterPro" id="IPR001789">
    <property type="entry name" value="Sig_transdc_resp-reg_receiver"/>
</dbReference>
<dbReference type="InterPro" id="IPR043128">
    <property type="entry name" value="Rev_trsase/Diguanyl_cyclase"/>
</dbReference>
<proteinExistence type="predicted"/>
<evidence type="ECO:0000259" key="5">
    <source>
        <dbReference type="PROSITE" id="PS50887"/>
    </source>
</evidence>
<protein>
    <recommendedName>
        <fullName evidence="1">diguanylate cyclase</fullName>
        <ecNumber evidence="1">2.7.7.65</ecNumber>
    </recommendedName>
</protein>
<keyword evidence="3" id="KW-0597">Phosphoprotein</keyword>
<dbReference type="SMART" id="SM00267">
    <property type="entry name" value="GGDEF"/>
    <property type="match status" value="1"/>
</dbReference>
<dbReference type="GO" id="GO:0043709">
    <property type="term" value="P:cell adhesion involved in single-species biofilm formation"/>
    <property type="evidence" value="ECO:0007669"/>
    <property type="project" value="TreeGrafter"/>
</dbReference>
<dbReference type="AlphaFoldDB" id="H9ULM2"/>
<dbReference type="PATRIC" id="fig|889378.3.peg.2358"/>
<dbReference type="GO" id="GO:1902201">
    <property type="term" value="P:negative regulation of bacterial-type flagellum-dependent cell motility"/>
    <property type="evidence" value="ECO:0007669"/>
    <property type="project" value="TreeGrafter"/>
</dbReference>
<dbReference type="SUPFAM" id="SSF55073">
    <property type="entry name" value="Nucleotide cyclase"/>
    <property type="match status" value="1"/>
</dbReference>
<dbReference type="NCBIfam" id="TIGR00254">
    <property type="entry name" value="GGDEF"/>
    <property type="match status" value="1"/>
</dbReference>
<evidence type="ECO:0000313" key="7">
    <source>
        <dbReference type="Proteomes" id="UP000007383"/>
    </source>
</evidence>
<dbReference type="GO" id="GO:0000160">
    <property type="term" value="P:phosphorelay signal transduction system"/>
    <property type="evidence" value="ECO:0007669"/>
    <property type="project" value="InterPro"/>
</dbReference>
<organism evidence="6 7">
    <name type="scientific">Spirochaeta africana (strain ATCC 700263 / DSM 8902 / Z-7692)</name>
    <dbReference type="NCBI Taxonomy" id="889378"/>
    <lineage>
        <taxon>Bacteria</taxon>
        <taxon>Pseudomonadati</taxon>
        <taxon>Spirochaetota</taxon>
        <taxon>Spirochaetia</taxon>
        <taxon>Spirochaetales</taxon>
        <taxon>Spirochaetaceae</taxon>
        <taxon>Spirochaeta</taxon>
    </lineage>
</organism>
<dbReference type="Pfam" id="PF00990">
    <property type="entry name" value="GGDEF"/>
    <property type="match status" value="1"/>
</dbReference>
<dbReference type="GO" id="GO:0052621">
    <property type="term" value="F:diguanylate cyclase activity"/>
    <property type="evidence" value="ECO:0007669"/>
    <property type="project" value="UniProtKB-EC"/>
</dbReference>
<name>H9ULM2_SPIAZ</name>
<evidence type="ECO:0000256" key="1">
    <source>
        <dbReference type="ARBA" id="ARBA00012528"/>
    </source>
</evidence>
<evidence type="ECO:0000256" key="3">
    <source>
        <dbReference type="PROSITE-ProRule" id="PRU00169"/>
    </source>
</evidence>
<dbReference type="InterPro" id="IPR029787">
    <property type="entry name" value="Nucleotide_cyclase"/>
</dbReference>
<dbReference type="SUPFAM" id="SSF52172">
    <property type="entry name" value="CheY-like"/>
    <property type="match status" value="1"/>
</dbReference>
<dbReference type="GO" id="GO:0005886">
    <property type="term" value="C:plasma membrane"/>
    <property type="evidence" value="ECO:0007669"/>
    <property type="project" value="TreeGrafter"/>
</dbReference>
<dbReference type="KEGG" id="sfc:Spiaf_2384"/>
<evidence type="ECO:0000256" key="2">
    <source>
        <dbReference type="ARBA" id="ARBA00034247"/>
    </source>
</evidence>
<dbReference type="EC" id="2.7.7.65" evidence="1"/>
<dbReference type="SMART" id="SM00448">
    <property type="entry name" value="REC"/>
    <property type="match status" value="1"/>
</dbReference>
<dbReference type="InterPro" id="IPR050469">
    <property type="entry name" value="Diguanylate_Cyclase"/>
</dbReference>
<dbReference type="PROSITE" id="PS50887">
    <property type="entry name" value="GGDEF"/>
    <property type="match status" value="1"/>
</dbReference>
<dbReference type="PROSITE" id="PS50110">
    <property type="entry name" value="RESPONSE_REGULATORY"/>
    <property type="match status" value="1"/>
</dbReference>
<reference evidence="7" key="1">
    <citation type="journal article" date="2013" name="Stand. Genomic Sci.">
        <title>Complete genome sequence of the halophilic bacterium Spirochaeta africana type strain (Z-7692(T)) from the alkaline Lake Magadi in the East African Rift.</title>
        <authorList>
            <person name="Liolos K."/>
            <person name="Abt B."/>
            <person name="Scheuner C."/>
            <person name="Teshima H."/>
            <person name="Held B."/>
            <person name="Lapidus A."/>
            <person name="Nolan M."/>
            <person name="Lucas S."/>
            <person name="Deshpande S."/>
            <person name="Cheng J.F."/>
            <person name="Tapia R."/>
            <person name="Goodwin L.A."/>
            <person name="Pitluck S."/>
            <person name="Pagani I."/>
            <person name="Ivanova N."/>
            <person name="Mavromatis K."/>
            <person name="Mikhailova N."/>
            <person name="Huntemann M."/>
            <person name="Pati A."/>
            <person name="Chen A."/>
            <person name="Palaniappan K."/>
            <person name="Land M."/>
            <person name="Rohde M."/>
            <person name="Tindall B.J."/>
            <person name="Detter J.C."/>
            <person name="Goker M."/>
            <person name="Bristow J."/>
            <person name="Eisen J.A."/>
            <person name="Markowitz V."/>
            <person name="Hugenholtz P."/>
            <person name="Woyke T."/>
            <person name="Klenk H.P."/>
            <person name="Kyrpides N.C."/>
        </authorList>
    </citation>
    <scope>NUCLEOTIDE SEQUENCE</scope>
    <source>
        <strain evidence="7">ATCC 700263 / DSM 8902 / Z-7692</strain>
    </source>
</reference>
<dbReference type="eggNOG" id="COG3706">
    <property type="taxonomic scope" value="Bacteria"/>
</dbReference>
<dbReference type="Gene3D" id="3.30.70.270">
    <property type="match status" value="1"/>
</dbReference>
<dbReference type="FunFam" id="3.30.70.270:FF:000001">
    <property type="entry name" value="Diguanylate cyclase domain protein"/>
    <property type="match status" value="1"/>
</dbReference>
<feature type="domain" description="Response regulatory" evidence="4">
    <location>
        <begin position="10"/>
        <end position="126"/>
    </location>
</feature>
<dbReference type="HOGENOM" id="CLU_000445_11_28_12"/>
<dbReference type="InterPro" id="IPR000160">
    <property type="entry name" value="GGDEF_dom"/>
</dbReference>
<sequence>MIPVANQPFRVLVVDDEPINLQIAAVMLEKEGVQAAYALSGVEALDRVQAVDFDLFLVDIMMPGMDGIELCRLLQENPRTRDIPLIFLTAISRREVVVQAFEAGAVDFISKPFFGPELVQRVRAHLRIRDLQKRLEASVNETSLQILKSVEVEEELRSSQSQLAEANKVLENWAHRDPLTGLWNRRKAWDLMHYEADRSDRYGRPTGVIMIDLDLFKQVNDTYGHDVGDRMLVEVTGRLAELVRKQDILVRWGGEEFLVVLPETDQPGAEQLAEKMRSEIAGQRFEFAAEQLTLSLGIAVRMPGQDWDQVIKRADDALYLAKESGRNRAIAAAGL</sequence>
<dbReference type="Proteomes" id="UP000007383">
    <property type="component" value="Chromosome"/>
</dbReference>
<evidence type="ECO:0000259" key="4">
    <source>
        <dbReference type="PROSITE" id="PS50110"/>
    </source>
</evidence>
<dbReference type="Gene3D" id="3.40.50.2300">
    <property type="match status" value="1"/>
</dbReference>
<evidence type="ECO:0000313" key="6">
    <source>
        <dbReference type="EMBL" id="AFG38415.1"/>
    </source>
</evidence>
<dbReference type="EMBL" id="CP003282">
    <property type="protein sequence ID" value="AFG38415.1"/>
    <property type="molecule type" value="Genomic_DNA"/>
</dbReference>
<dbReference type="CDD" id="cd01949">
    <property type="entry name" value="GGDEF"/>
    <property type="match status" value="1"/>
</dbReference>
<dbReference type="RefSeq" id="WP_014456397.1">
    <property type="nucleotide sequence ID" value="NC_017098.1"/>
</dbReference>
<keyword evidence="7" id="KW-1185">Reference proteome</keyword>
<accession>H9ULM2</accession>
<dbReference type="InterPro" id="IPR011006">
    <property type="entry name" value="CheY-like_superfamily"/>
</dbReference>
<dbReference type="STRING" id="889378.Spiaf_2384"/>
<feature type="domain" description="GGDEF" evidence="5">
    <location>
        <begin position="204"/>
        <end position="334"/>
    </location>
</feature>
<gene>
    <name evidence="6" type="ordered locus">Spiaf_2384</name>
</gene>
<dbReference type="PANTHER" id="PTHR45138:SF9">
    <property type="entry name" value="DIGUANYLATE CYCLASE DGCM-RELATED"/>
    <property type="match status" value="1"/>
</dbReference>
<dbReference type="Pfam" id="PF00072">
    <property type="entry name" value="Response_reg"/>
    <property type="match status" value="1"/>
</dbReference>
<feature type="modified residue" description="4-aspartylphosphate" evidence="3">
    <location>
        <position position="59"/>
    </location>
</feature>
<comment type="catalytic activity">
    <reaction evidence="2">
        <text>2 GTP = 3',3'-c-di-GMP + 2 diphosphate</text>
        <dbReference type="Rhea" id="RHEA:24898"/>
        <dbReference type="ChEBI" id="CHEBI:33019"/>
        <dbReference type="ChEBI" id="CHEBI:37565"/>
        <dbReference type="ChEBI" id="CHEBI:58805"/>
        <dbReference type="EC" id="2.7.7.65"/>
    </reaction>
</comment>